<evidence type="ECO:0000313" key="9">
    <source>
        <dbReference type="Proteomes" id="UP000237105"/>
    </source>
</evidence>
<dbReference type="AlphaFoldDB" id="A0A2P5AWP4"/>
<dbReference type="SUPFAM" id="SSF52058">
    <property type="entry name" value="L domain-like"/>
    <property type="match status" value="1"/>
</dbReference>
<dbReference type="FunFam" id="1.10.10.10:FF:000322">
    <property type="entry name" value="Probable disease resistance protein At1g63360"/>
    <property type="match status" value="1"/>
</dbReference>
<dbReference type="Pfam" id="PF23598">
    <property type="entry name" value="LRR_14"/>
    <property type="match status" value="1"/>
</dbReference>
<dbReference type="EMBL" id="JXTB01000427">
    <property type="protein sequence ID" value="PON40973.1"/>
    <property type="molecule type" value="Genomic_DNA"/>
</dbReference>
<dbReference type="InterPro" id="IPR042197">
    <property type="entry name" value="Apaf_helical"/>
</dbReference>
<evidence type="ECO:0000259" key="4">
    <source>
        <dbReference type="Pfam" id="PF00931"/>
    </source>
</evidence>
<dbReference type="GO" id="GO:0098542">
    <property type="term" value="P:defense response to other organism"/>
    <property type="evidence" value="ECO:0007669"/>
    <property type="project" value="TreeGrafter"/>
</dbReference>
<reference evidence="9" key="1">
    <citation type="submission" date="2016-06" db="EMBL/GenBank/DDBJ databases">
        <title>Parallel loss of symbiosis genes in relatives of nitrogen-fixing non-legume Parasponia.</title>
        <authorList>
            <person name="Van Velzen R."/>
            <person name="Holmer R."/>
            <person name="Bu F."/>
            <person name="Rutten L."/>
            <person name="Van Zeijl A."/>
            <person name="Liu W."/>
            <person name="Santuari L."/>
            <person name="Cao Q."/>
            <person name="Sharma T."/>
            <person name="Shen D."/>
            <person name="Roswanjaya Y."/>
            <person name="Wardhani T."/>
            <person name="Kalhor M.S."/>
            <person name="Jansen J."/>
            <person name="Van den Hoogen J."/>
            <person name="Gungor B."/>
            <person name="Hartog M."/>
            <person name="Hontelez J."/>
            <person name="Verver J."/>
            <person name="Yang W.-C."/>
            <person name="Schijlen E."/>
            <person name="Repin R."/>
            <person name="Schilthuizen M."/>
            <person name="Schranz E."/>
            <person name="Heidstra R."/>
            <person name="Miyata K."/>
            <person name="Fedorova E."/>
            <person name="Kohlen W."/>
            <person name="Bisseling T."/>
            <person name="Smit S."/>
            <person name="Geurts R."/>
        </authorList>
    </citation>
    <scope>NUCLEOTIDE SEQUENCE [LARGE SCALE GENOMIC DNA]</scope>
    <source>
        <strain evidence="9">cv. WU1-14</strain>
    </source>
</reference>
<dbReference type="FunFam" id="3.40.50.300:FF:001091">
    <property type="entry name" value="Probable disease resistance protein At1g61300"/>
    <property type="match status" value="1"/>
</dbReference>
<dbReference type="Gene3D" id="3.40.50.300">
    <property type="entry name" value="P-loop containing nucleotide triphosphate hydrolases"/>
    <property type="match status" value="1"/>
</dbReference>
<evidence type="ECO:0000259" key="6">
    <source>
        <dbReference type="Pfam" id="PF23559"/>
    </source>
</evidence>
<dbReference type="Gene3D" id="3.80.10.10">
    <property type="entry name" value="Ribonuclease Inhibitor"/>
    <property type="match status" value="1"/>
</dbReference>
<feature type="domain" description="Disease resistance R13L4/SHOC-2-like LRR" evidence="7">
    <location>
        <begin position="537"/>
        <end position="780"/>
    </location>
</feature>
<dbReference type="Gene3D" id="1.10.8.430">
    <property type="entry name" value="Helical domain of apoptotic protease-activating factors"/>
    <property type="match status" value="1"/>
</dbReference>
<dbReference type="InterPro" id="IPR055414">
    <property type="entry name" value="LRR_R13L4/SHOC2-like"/>
</dbReference>
<evidence type="ECO:0000256" key="1">
    <source>
        <dbReference type="ARBA" id="ARBA00022737"/>
    </source>
</evidence>
<evidence type="ECO:0000259" key="5">
    <source>
        <dbReference type="Pfam" id="PF18052"/>
    </source>
</evidence>
<feature type="domain" description="Disease resistance protein winged helix" evidence="6">
    <location>
        <begin position="420"/>
        <end position="492"/>
    </location>
</feature>
<dbReference type="CDD" id="cd14798">
    <property type="entry name" value="RX-CC_like"/>
    <property type="match status" value="1"/>
</dbReference>
<accession>A0A2P5AWP4</accession>
<evidence type="ECO:0000256" key="3">
    <source>
        <dbReference type="ARBA" id="ARBA00022821"/>
    </source>
</evidence>
<protein>
    <submittedName>
        <fullName evidence="8">NB-ARC domain, LRR domain containing protein</fullName>
    </submittedName>
</protein>
<dbReference type="Gene3D" id="1.20.5.4130">
    <property type="match status" value="1"/>
</dbReference>
<keyword evidence="2" id="KW-0547">Nucleotide-binding</keyword>
<keyword evidence="1" id="KW-0677">Repeat</keyword>
<dbReference type="GO" id="GO:0043531">
    <property type="term" value="F:ADP binding"/>
    <property type="evidence" value="ECO:0007669"/>
    <property type="project" value="InterPro"/>
</dbReference>
<dbReference type="PRINTS" id="PR00364">
    <property type="entry name" value="DISEASERSIST"/>
</dbReference>
<evidence type="ECO:0000259" key="7">
    <source>
        <dbReference type="Pfam" id="PF23598"/>
    </source>
</evidence>
<dbReference type="Proteomes" id="UP000237105">
    <property type="component" value="Unassembled WGS sequence"/>
</dbReference>
<feature type="domain" description="NB-ARC" evidence="4">
    <location>
        <begin position="160"/>
        <end position="331"/>
    </location>
</feature>
<dbReference type="PANTHER" id="PTHR23155">
    <property type="entry name" value="DISEASE RESISTANCE PROTEIN RP"/>
    <property type="match status" value="1"/>
</dbReference>
<dbReference type="STRING" id="3476.A0A2P5AWP4"/>
<dbReference type="SUPFAM" id="SSF52540">
    <property type="entry name" value="P-loop containing nucleoside triphosphate hydrolases"/>
    <property type="match status" value="1"/>
</dbReference>
<name>A0A2P5AWP4_PARAD</name>
<dbReference type="InterPro" id="IPR058922">
    <property type="entry name" value="WHD_DRP"/>
</dbReference>
<dbReference type="InterPro" id="IPR027417">
    <property type="entry name" value="P-loop_NTPase"/>
</dbReference>
<dbReference type="Pfam" id="PF00931">
    <property type="entry name" value="NB-ARC"/>
    <property type="match status" value="1"/>
</dbReference>
<dbReference type="Pfam" id="PF18052">
    <property type="entry name" value="Rx_N"/>
    <property type="match status" value="1"/>
</dbReference>
<dbReference type="Gene3D" id="1.10.10.10">
    <property type="entry name" value="Winged helix-like DNA-binding domain superfamily/Winged helix DNA-binding domain"/>
    <property type="match status" value="1"/>
</dbReference>
<dbReference type="InterPro" id="IPR036388">
    <property type="entry name" value="WH-like_DNA-bd_sf"/>
</dbReference>
<gene>
    <name evidence="8" type="ORF">PanWU01x14_293030</name>
</gene>
<evidence type="ECO:0000313" key="8">
    <source>
        <dbReference type="EMBL" id="PON40973.1"/>
    </source>
</evidence>
<dbReference type="InterPro" id="IPR038005">
    <property type="entry name" value="RX-like_CC"/>
</dbReference>
<proteinExistence type="predicted"/>
<sequence length="868" mass="99076">MAVADAMISTLTQNVFTALMNQAQFALDFRGQFEQMKTRLDLMKAFLTDTENLKRKNEVAKTALTKLREVLYEADNVLTDCLIRDEYRKNGACFGFSLEDPFFLHQTGKKLKDINSRMEQIEKTLGSFLRAPDSVHADEPYQVRGFSSQDFNPTEIIGMEEDLKKIKGWIFDTIEVHQQVAIVGMGGLGKTTIAQKIFHDNEVLGRFDKMIWVSVSRAYNEENLVRSMLERLGKNVSGCGSSQLLGEVQQVLADKTCLIVMDDVWQMNVEWWTNLCSVLPKGGGKRSCIIITTRNEGVASDMGVEVSRIHKPSKLNDEHSWSLFSKFAFSSRRGVCPDAHFERLGKEITKKCGGLPLAIKTTGALLAAKIDNPHEWREISKSFHSQLTTGGKTSSVMASLQLSYDELPTRLKQCLLCFSIYPEDFEIRAEQIINWWIGEGLIQGKSSRPAAEVGYEYLSELIKRCLVEVVQQRSYDGRVYNCKVHDMVRELIITNAEEEAFCHFDSQGIQTPTSDSRWLGLTDTMNRTHSLKDVPKLRALLVLRSSCSEVDFKYFGMLRSLRVLDFSNIRLDEISVDDLFNWISSLKRLASLNLSGLQSLEMVPPSIRKLRNLQLFVLSGCNKLKRLPPSITTLRKLIVLDVGFCPLESLPRGVGKLSYLQELTGFKVTSQSKKSYSQLLELKELTQLRVLRMSISDETEILENEINILCELKDLRVLSIDAENCKRKKNEIMEMLDKLAPPPRLHELYLRNYHRETLPIWVNPGKLSELQYLCIENGDLNNLSLGIEYKNCHLTWSLDGLCLKFLTRLEVDWEELEKDMPLLRHLEVSHCYKLKDFPCSVKTPGFWRKKQGPEIDLEETSANPKDDL</sequence>
<dbReference type="PANTHER" id="PTHR23155:SF759">
    <property type="entry name" value="AAA+ ATPASE DOMAIN-CONTAINING PROTEIN"/>
    <property type="match status" value="1"/>
</dbReference>
<dbReference type="InterPro" id="IPR002182">
    <property type="entry name" value="NB-ARC"/>
</dbReference>
<organism evidence="8 9">
    <name type="scientific">Parasponia andersonii</name>
    <name type="common">Sponia andersonii</name>
    <dbReference type="NCBI Taxonomy" id="3476"/>
    <lineage>
        <taxon>Eukaryota</taxon>
        <taxon>Viridiplantae</taxon>
        <taxon>Streptophyta</taxon>
        <taxon>Embryophyta</taxon>
        <taxon>Tracheophyta</taxon>
        <taxon>Spermatophyta</taxon>
        <taxon>Magnoliopsida</taxon>
        <taxon>eudicotyledons</taxon>
        <taxon>Gunneridae</taxon>
        <taxon>Pentapetalae</taxon>
        <taxon>rosids</taxon>
        <taxon>fabids</taxon>
        <taxon>Rosales</taxon>
        <taxon>Cannabaceae</taxon>
        <taxon>Parasponia</taxon>
    </lineage>
</organism>
<keyword evidence="3" id="KW-0611">Plant defense</keyword>
<dbReference type="InterPro" id="IPR044974">
    <property type="entry name" value="Disease_R_plants"/>
</dbReference>
<dbReference type="InterPro" id="IPR041118">
    <property type="entry name" value="Rx_N"/>
</dbReference>
<evidence type="ECO:0000256" key="2">
    <source>
        <dbReference type="ARBA" id="ARBA00022741"/>
    </source>
</evidence>
<dbReference type="Pfam" id="PF23559">
    <property type="entry name" value="WHD_DRP"/>
    <property type="match status" value="1"/>
</dbReference>
<keyword evidence="9" id="KW-1185">Reference proteome</keyword>
<dbReference type="OrthoDB" id="2973320at2759"/>
<feature type="domain" description="Disease resistance N-terminal" evidence="5">
    <location>
        <begin position="8"/>
        <end position="90"/>
    </location>
</feature>
<comment type="caution">
    <text evidence="8">The sequence shown here is derived from an EMBL/GenBank/DDBJ whole genome shotgun (WGS) entry which is preliminary data.</text>
</comment>
<dbReference type="InterPro" id="IPR032675">
    <property type="entry name" value="LRR_dom_sf"/>
</dbReference>